<dbReference type="HOGENOM" id="CLU_324578_0_0_4"/>
<name>B2TD48_PARPJ</name>
<accession>B2TD48</accession>
<dbReference type="Proteomes" id="UP000001739">
    <property type="component" value="Chromosome 2"/>
</dbReference>
<sequence>MGSRPISAGFWRHLGRRAIPHSDRDKTLLGLQAAKALGNVAGFTIDYARVPDKGASVRNFAYGARSHGAYSLVDSGAIQEIELTHFKPAPQSRYAQTSEPATGEAHTQTPPPESTGSQTERQDKLPAHTQTQTGSSDKATQTSTSTRAGSSQTGTNGGDIAGNRTTSSSSDEKGTQTHIQLVSEKTQAHSHGQDAETQTQRRETTDAENQAKPKVSHKGVLARVPRQEQSVQTHSSGPVDSSVQTEARVKNSKTQTGADVHDATVQTGSSSKTDTATQTVSSRSSVGTRTATTSHNVQVQTAPSNARELIPQTSASLYDPRKRSPREGIQPTPRHHAGSQTVLPRTDQGSQANVKTQDRNTQSSLPTKEDQSSQTRVFSKDSEIQVTSPSRTRSTQTTQAPHIGVPSFKPQRPAVPSTVKANGHWLVIDAFALASSGSNLKGDPSQMNRLTLASDSISSAGDVAATINLGGNEVLALTGKTLSLLGTAIGLAPSVAQLSSDIKTLIAHPENEQAKWNVGNSAVQLFGGLLATAASFAFPPAALVPLLFPNFAEIGHAEDLRKQEAELRAQGRTAEADVVHGEYVKAALNATPIINWFSSFYTPAMRPAIERFELSHGNKPGSPPRGDLRPGERGDPAVADYYGQAIQQRGQSLAAAATPYLKEVLKGTNADSITFVSRAPQMFGWPSTGQPMRMFDRAIAITYSKKTGLCTFQFFGKDKDGVFRLPILNEGVATDDHQKNIVLMGNQLDPDKQKVKFDLEAYRNAPHGQMIVVDPNNYRLGA</sequence>
<evidence type="ECO:0000313" key="3">
    <source>
        <dbReference type="Proteomes" id="UP000001739"/>
    </source>
</evidence>
<feature type="region of interest" description="Disordered" evidence="1">
    <location>
        <begin position="614"/>
        <end position="634"/>
    </location>
</feature>
<organism evidence="2 3">
    <name type="scientific">Paraburkholderia phytofirmans (strain DSM 17436 / LMG 22146 / PsJN)</name>
    <name type="common">Burkholderia phytofirmans</name>
    <dbReference type="NCBI Taxonomy" id="398527"/>
    <lineage>
        <taxon>Bacteria</taxon>
        <taxon>Pseudomonadati</taxon>
        <taxon>Pseudomonadota</taxon>
        <taxon>Betaproteobacteria</taxon>
        <taxon>Burkholderiales</taxon>
        <taxon>Burkholderiaceae</taxon>
        <taxon>Paraburkholderia</taxon>
    </lineage>
</organism>
<feature type="compositionally biased region" description="Polar residues" evidence="1">
    <location>
        <begin position="128"/>
        <end position="154"/>
    </location>
</feature>
<feature type="compositionally biased region" description="Polar residues" evidence="1">
    <location>
        <begin position="295"/>
        <end position="304"/>
    </location>
</feature>
<proteinExistence type="predicted"/>
<evidence type="ECO:0000256" key="1">
    <source>
        <dbReference type="SAM" id="MobiDB-lite"/>
    </source>
</evidence>
<feature type="compositionally biased region" description="Low complexity" evidence="1">
    <location>
        <begin position="279"/>
        <end position="294"/>
    </location>
</feature>
<feature type="compositionally biased region" description="Low complexity" evidence="1">
    <location>
        <begin position="387"/>
        <end position="399"/>
    </location>
</feature>
<dbReference type="AlphaFoldDB" id="B2TD48"/>
<feature type="compositionally biased region" description="Polar residues" evidence="1">
    <location>
        <begin position="338"/>
        <end position="377"/>
    </location>
</feature>
<dbReference type="KEGG" id="bpy:Bphyt_4589"/>
<reference evidence="2 3" key="1">
    <citation type="journal article" date="2011" name="J. Bacteriol.">
        <title>Complete genome sequence of the plant growth-promoting endophyte Burkholderia phytofirmans strain PsJN.</title>
        <authorList>
            <person name="Weilharter A."/>
            <person name="Mitter B."/>
            <person name="Shin M.V."/>
            <person name="Chain P.S."/>
            <person name="Nowak J."/>
            <person name="Sessitsch A."/>
        </authorList>
    </citation>
    <scope>NUCLEOTIDE SEQUENCE [LARGE SCALE GENOMIC DNA]</scope>
    <source>
        <strain evidence="3">DSM 17436 / LMG 22146 / PsJN</strain>
    </source>
</reference>
<dbReference type="EMBL" id="CP001053">
    <property type="protein sequence ID" value="ACD18962.1"/>
    <property type="molecule type" value="Genomic_DNA"/>
</dbReference>
<feature type="compositionally biased region" description="Polar residues" evidence="1">
    <location>
        <begin position="93"/>
        <end position="119"/>
    </location>
</feature>
<evidence type="ECO:0000313" key="2">
    <source>
        <dbReference type="EMBL" id="ACD18962.1"/>
    </source>
</evidence>
<gene>
    <name evidence="2" type="ordered locus">Bphyt_4589</name>
</gene>
<dbReference type="eggNOG" id="ENOG50300UQ">
    <property type="taxonomic scope" value="Bacteria"/>
</dbReference>
<protein>
    <submittedName>
        <fullName evidence="2">Uncharacterized protein</fullName>
    </submittedName>
</protein>
<feature type="compositionally biased region" description="Polar residues" evidence="1">
    <location>
        <begin position="264"/>
        <end position="278"/>
    </location>
</feature>
<feature type="compositionally biased region" description="Polar residues" evidence="1">
    <location>
        <begin position="176"/>
        <end position="185"/>
    </location>
</feature>
<feature type="compositionally biased region" description="Polar residues" evidence="1">
    <location>
        <begin position="227"/>
        <end position="245"/>
    </location>
</feature>
<feature type="region of interest" description="Disordered" evidence="1">
    <location>
        <begin position="88"/>
        <end position="416"/>
    </location>
</feature>
<feature type="compositionally biased region" description="Basic and acidic residues" evidence="1">
    <location>
        <begin position="191"/>
        <end position="211"/>
    </location>
</feature>